<comment type="caution">
    <text evidence="2">The sequence shown here is derived from an EMBL/GenBank/DDBJ whole genome shotgun (WGS) entry which is preliminary data.</text>
</comment>
<protein>
    <submittedName>
        <fullName evidence="2">Uncharacterized protein</fullName>
    </submittedName>
</protein>
<proteinExistence type="predicted"/>
<dbReference type="Proteomes" id="UP000270524">
    <property type="component" value="Unassembled WGS sequence"/>
</dbReference>
<evidence type="ECO:0000256" key="1">
    <source>
        <dbReference type="SAM" id="MobiDB-lite"/>
    </source>
</evidence>
<reference evidence="2 3" key="1">
    <citation type="submission" date="2018-08" db="EMBL/GenBank/DDBJ databases">
        <title>Recombination of ecologically and evolutionarily significant loci maintains genetic cohesion in the Pseudomonas syringae species complex.</title>
        <authorList>
            <person name="Dillon M."/>
            <person name="Thakur S."/>
            <person name="Almeida R.N.D."/>
            <person name="Weir B.S."/>
            <person name="Guttman D.S."/>
        </authorList>
    </citation>
    <scope>NUCLEOTIDE SEQUENCE [LARGE SCALE GENOMIC DNA]</scope>
    <source>
        <strain evidence="2 3">ICMP 15203</strain>
    </source>
</reference>
<evidence type="ECO:0000313" key="2">
    <source>
        <dbReference type="EMBL" id="RMN88011.1"/>
    </source>
</evidence>
<dbReference type="EMBL" id="RBPJ01000313">
    <property type="protein sequence ID" value="RMN88011.1"/>
    <property type="molecule type" value="Genomic_DNA"/>
</dbReference>
<accession>A0A3M3QVH4</accession>
<feature type="region of interest" description="Disordered" evidence="1">
    <location>
        <begin position="118"/>
        <end position="151"/>
    </location>
</feature>
<dbReference type="RefSeq" id="WP_057413933.1">
    <property type="nucleotide sequence ID" value="NZ_RBPJ01000313.1"/>
</dbReference>
<feature type="compositionally biased region" description="Low complexity" evidence="1">
    <location>
        <begin position="128"/>
        <end position="149"/>
    </location>
</feature>
<sequence>MTYVGAFVTHGNDAELCLIIGKESVGARVRVCKWSNGIVRTAKEENVSVIPGMEGVERLRALIVTATPKGNHDVLDGKEDLVAAAYAYISYHESGVHSTERAHSPSRRTGRLNAKAAPALMKRPHQTQPLQQLQSKKQPYPQPPKSSSKILPHEEDFIREGVITEMVATNLVLTKTGHIDVLGTKVDLCRLIQIYCATAGVSAPTKSLMLRRIREITSFLSRQNPEQTVFATPRGLMFDIKEMEP</sequence>
<name>A0A3M3QVH4_PSECA</name>
<gene>
    <name evidence="2" type="ORF">ALQ51_101464</name>
</gene>
<dbReference type="AlphaFoldDB" id="A0A3M3QVH4"/>
<organism evidence="2 3">
    <name type="scientific">Pseudomonas cannabina</name>
    <dbReference type="NCBI Taxonomy" id="86840"/>
    <lineage>
        <taxon>Bacteria</taxon>
        <taxon>Pseudomonadati</taxon>
        <taxon>Pseudomonadota</taxon>
        <taxon>Gammaproteobacteria</taxon>
        <taxon>Pseudomonadales</taxon>
        <taxon>Pseudomonadaceae</taxon>
        <taxon>Pseudomonas</taxon>
    </lineage>
</organism>
<evidence type="ECO:0000313" key="3">
    <source>
        <dbReference type="Proteomes" id="UP000270524"/>
    </source>
</evidence>